<feature type="disulfide bond" evidence="2">
    <location>
        <begin position="76"/>
        <end position="90"/>
    </location>
</feature>
<dbReference type="EMBL" id="KK583196">
    <property type="protein sequence ID" value="KDO32022.1"/>
    <property type="molecule type" value="Genomic_DNA"/>
</dbReference>
<dbReference type="OMA" id="NSAYPCC"/>
<dbReference type="GeneID" id="24125758"/>
<keyword evidence="2" id="KW-1015">Disulfide bond</keyword>
<dbReference type="VEuPathDB" id="FungiDB:SPRG_03239"/>
<reference evidence="5 6" key="1">
    <citation type="journal article" date="2013" name="PLoS Genet.">
        <title>Distinctive expansion of potential virulence genes in the genome of the oomycete fish pathogen Saprolegnia parasitica.</title>
        <authorList>
            <person name="Jiang R.H."/>
            <person name="de Bruijn I."/>
            <person name="Haas B.J."/>
            <person name="Belmonte R."/>
            <person name="Lobach L."/>
            <person name="Christie J."/>
            <person name="van den Ackerveken G."/>
            <person name="Bottin A."/>
            <person name="Bulone V."/>
            <person name="Diaz-Moreno S.M."/>
            <person name="Dumas B."/>
            <person name="Fan L."/>
            <person name="Gaulin E."/>
            <person name="Govers F."/>
            <person name="Grenville-Briggs L.J."/>
            <person name="Horner N.R."/>
            <person name="Levin J.Z."/>
            <person name="Mammella M."/>
            <person name="Meijer H.J."/>
            <person name="Morris P."/>
            <person name="Nusbaum C."/>
            <person name="Oome S."/>
            <person name="Phillips A.J."/>
            <person name="van Rooyen D."/>
            <person name="Rzeszutek E."/>
            <person name="Saraiva M."/>
            <person name="Secombes C.J."/>
            <person name="Seidl M.F."/>
            <person name="Snel B."/>
            <person name="Stassen J.H."/>
            <person name="Sykes S."/>
            <person name="Tripathy S."/>
            <person name="van den Berg H."/>
            <person name="Vega-Arreguin J.C."/>
            <person name="Wawra S."/>
            <person name="Young S.K."/>
            <person name="Zeng Q."/>
            <person name="Dieguez-Uribeondo J."/>
            <person name="Russ C."/>
            <person name="Tyler B.M."/>
            <person name="van West P."/>
        </authorList>
    </citation>
    <scope>NUCLEOTIDE SEQUENCE [LARGE SCALE GENOMIC DNA]</scope>
    <source>
        <strain evidence="5 6">CBS 223.65</strain>
    </source>
</reference>
<keyword evidence="1 2" id="KW-0147">Chitin-binding</keyword>
<dbReference type="Proteomes" id="UP000030745">
    <property type="component" value="Unassembled WGS sequence"/>
</dbReference>
<accession>A0A067CYY0</accession>
<comment type="caution">
    <text evidence="2">Lacks conserved residue(s) required for the propagation of feature annotation.</text>
</comment>
<sequence length="222" mass="22505">MVHLTLLALCTILGLASAQPKYGWCGNGADFCNNNNNVCGSAPPSSSTCPNAPRADGRCGPEFSNADCNKNSAYPCCSKYGWCGNGAGFCDSGVCGSSNGPSLTVAPTNPPSGVPIIVNLAVPDHVGVDCPGIQSRWPAGTVFCGSPKPPGAGWAPSCDQKMTISYQGKASTCVISFQASGVGITNGAYVEIVPTGYMQLTGASYGGQFPATCTGTCNVARN</sequence>
<dbReference type="InterPro" id="IPR001002">
    <property type="entry name" value="Chitin-bd_1"/>
</dbReference>
<protein>
    <recommendedName>
        <fullName evidence="4">Chitin-binding type-1 domain-containing protein</fullName>
    </recommendedName>
</protein>
<dbReference type="PROSITE" id="PS50941">
    <property type="entry name" value="CHIT_BIND_I_2"/>
    <property type="match status" value="1"/>
</dbReference>
<proteinExistence type="predicted"/>
<dbReference type="OrthoDB" id="77073at2759"/>
<gene>
    <name evidence="5" type="ORF">SPRG_03239</name>
</gene>
<feature type="signal peptide" evidence="3">
    <location>
        <begin position="1"/>
        <end position="18"/>
    </location>
</feature>
<dbReference type="InterPro" id="IPR036861">
    <property type="entry name" value="Endochitinase-like_sf"/>
</dbReference>
<dbReference type="RefSeq" id="XP_012197212.1">
    <property type="nucleotide sequence ID" value="XM_012341822.1"/>
</dbReference>
<evidence type="ECO:0000259" key="4">
    <source>
        <dbReference type="PROSITE" id="PS50941"/>
    </source>
</evidence>
<keyword evidence="6" id="KW-1185">Reference proteome</keyword>
<evidence type="ECO:0000256" key="3">
    <source>
        <dbReference type="SAM" id="SignalP"/>
    </source>
</evidence>
<dbReference type="Pfam" id="PF00187">
    <property type="entry name" value="Chitin_bind_1"/>
    <property type="match status" value="1"/>
</dbReference>
<keyword evidence="3" id="KW-0732">Signal</keyword>
<dbReference type="STRING" id="695850.A0A067CYY0"/>
<dbReference type="KEGG" id="spar:SPRG_03239"/>
<feature type="chain" id="PRO_5001635128" description="Chitin-binding type-1 domain-containing protein" evidence="3">
    <location>
        <begin position="19"/>
        <end position="222"/>
    </location>
</feature>
<evidence type="ECO:0000313" key="5">
    <source>
        <dbReference type="EMBL" id="KDO32022.1"/>
    </source>
</evidence>
<feature type="domain" description="Chitin-binding type-1" evidence="4">
    <location>
        <begin position="56"/>
        <end position="101"/>
    </location>
</feature>
<dbReference type="Gene3D" id="3.30.60.10">
    <property type="entry name" value="Endochitinase-like"/>
    <property type="match status" value="1"/>
</dbReference>
<evidence type="ECO:0000256" key="2">
    <source>
        <dbReference type="PROSITE-ProRule" id="PRU00261"/>
    </source>
</evidence>
<dbReference type="SMART" id="SM00270">
    <property type="entry name" value="ChtBD1"/>
    <property type="match status" value="1"/>
</dbReference>
<evidence type="ECO:0000313" key="6">
    <source>
        <dbReference type="Proteomes" id="UP000030745"/>
    </source>
</evidence>
<name>A0A067CYY0_SAPPC</name>
<dbReference type="AlphaFoldDB" id="A0A067CYY0"/>
<dbReference type="SUPFAM" id="SSF57016">
    <property type="entry name" value="Plant lectins/antimicrobial peptides"/>
    <property type="match status" value="1"/>
</dbReference>
<organism evidence="5 6">
    <name type="scientific">Saprolegnia parasitica (strain CBS 223.65)</name>
    <dbReference type="NCBI Taxonomy" id="695850"/>
    <lineage>
        <taxon>Eukaryota</taxon>
        <taxon>Sar</taxon>
        <taxon>Stramenopiles</taxon>
        <taxon>Oomycota</taxon>
        <taxon>Saprolegniomycetes</taxon>
        <taxon>Saprolegniales</taxon>
        <taxon>Saprolegniaceae</taxon>
        <taxon>Saprolegnia</taxon>
    </lineage>
</organism>
<dbReference type="GO" id="GO:0008061">
    <property type="term" value="F:chitin binding"/>
    <property type="evidence" value="ECO:0007669"/>
    <property type="project" value="UniProtKB-UniRule"/>
</dbReference>
<evidence type="ECO:0000256" key="1">
    <source>
        <dbReference type="ARBA" id="ARBA00022669"/>
    </source>
</evidence>